<accession>A0A2Z7D2E2</accession>
<dbReference type="AlphaFoldDB" id="A0A2Z7D2E2"/>
<sequence length="709" mass="79440">MASSYISNALQIYFESVFSIQDNDGMLNMFRALEATGLRGFLGCSSVLYEQELEQFFDAALIQDEDITCTVSGKYVAISPSRKTIVAEHVATKSDDIQNVVTEHSPAATDEVVEPLSKVQESSVFPTPEDESLTIEEHLKLIPDGVMLPSLTSAEPTKIKFCDTIEIRDVEAGDWYKKNLPSIAPTDKGKKALVEPDSIQVKDIMAKVEKMLSWAETDSIETALHRRLFIIAKYREVLLRKFVVAWRTNLVLGLPTTAIDQRTLDLLSGAHQEAVRNLLKQMNAHGLEWTRLASSILFEEPNLERGFYIPRNHKTIFSTSWLRNLQKIEGEWVIEEGFDRLVCKCIKCVSLDSSNLPAHDSITDLSPICLFFQPAQCLDSQLSVIKTWGWYRVCTEVLRYSMFGCLKPVSRFTICTNIVPVGPVMGAFSMPRRVVDNASYRIQILDFVPTDFVSSPHHQSSSSTSSMHFSDDTVHGTTTAGVSTPIADQFSLPPAVTDSFTDLRTTMSRIISLQSKESRRLANSHSEVLDKIKQVESTILEAFYQQNKSFHRLLTSIRQEGQNDTTALSLGLKVVRTQTTLISNEQADARKKAKEQKAIITDMDERLATLRGEQLDFRAQAQENYNNLSSQLGELVAYINRGNDKKGEGSSSRRPQPPPDDQNRPVGVMLTKEVVEVVLVQVAEEMTEGALQCTMDLVAVLLVERIKKR</sequence>
<organism evidence="2 3">
    <name type="scientific">Dorcoceras hygrometricum</name>
    <dbReference type="NCBI Taxonomy" id="472368"/>
    <lineage>
        <taxon>Eukaryota</taxon>
        <taxon>Viridiplantae</taxon>
        <taxon>Streptophyta</taxon>
        <taxon>Embryophyta</taxon>
        <taxon>Tracheophyta</taxon>
        <taxon>Spermatophyta</taxon>
        <taxon>Magnoliopsida</taxon>
        <taxon>eudicotyledons</taxon>
        <taxon>Gunneridae</taxon>
        <taxon>Pentapetalae</taxon>
        <taxon>asterids</taxon>
        <taxon>lamiids</taxon>
        <taxon>Lamiales</taxon>
        <taxon>Gesneriaceae</taxon>
        <taxon>Didymocarpoideae</taxon>
        <taxon>Trichosporeae</taxon>
        <taxon>Loxocarpinae</taxon>
        <taxon>Dorcoceras</taxon>
    </lineage>
</organism>
<reference evidence="2 3" key="1">
    <citation type="journal article" date="2015" name="Proc. Natl. Acad. Sci. U.S.A.">
        <title>The resurrection genome of Boea hygrometrica: A blueprint for survival of dehydration.</title>
        <authorList>
            <person name="Xiao L."/>
            <person name="Yang G."/>
            <person name="Zhang L."/>
            <person name="Yang X."/>
            <person name="Zhao S."/>
            <person name="Ji Z."/>
            <person name="Zhou Q."/>
            <person name="Hu M."/>
            <person name="Wang Y."/>
            <person name="Chen M."/>
            <person name="Xu Y."/>
            <person name="Jin H."/>
            <person name="Xiao X."/>
            <person name="Hu G."/>
            <person name="Bao F."/>
            <person name="Hu Y."/>
            <person name="Wan P."/>
            <person name="Li L."/>
            <person name="Deng X."/>
            <person name="Kuang T."/>
            <person name="Xiang C."/>
            <person name="Zhu J.K."/>
            <person name="Oliver M.J."/>
            <person name="He Y."/>
        </authorList>
    </citation>
    <scope>NUCLEOTIDE SEQUENCE [LARGE SCALE GENOMIC DNA]</scope>
    <source>
        <strain evidence="3">cv. XS01</strain>
    </source>
</reference>
<name>A0A2Z7D2E2_9LAMI</name>
<gene>
    <name evidence="2" type="ORF">F511_38224</name>
</gene>
<evidence type="ECO:0000313" key="3">
    <source>
        <dbReference type="Proteomes" id="UP000250235"/>
    </source>
</evidence>
<feature type="region of interest" description="Disordered" evidence="1">
    <location>
        <begin position="642"/>
        <end position="666"/>
    </location>
</feature>
<keyword evidence="2" id="KW-0418">Kinase</keyword>
<keyword evidence="2" id="KW-0430">Lectin</keyword>
<evidence type="ECO:0000256" key="1">
    <source>
        <dbReference type="SAM" id="MobiDB-lite"/>
    </source>
</evidence>
<proteinExistence type="predicted"/>
<dbReference type="GO" id="GO:0016301">
    <property type="term" value="F:kinase activity"/>
    <property type="evidence" value="ECO:0007669"/>
    <property type="project" value="UniProtKB-KW"/>
</dbReference>
<protein>
    <submittedName>
        <fullName evidence="2">G-type lectin S-receptor-like serine/threonine-protein kinase</fullName>
    </submittedName>
</protein>
<keyword evidence="2" id="KW-0675">Receptor</keyword>
<dbReference type="EMBL" id="KQ990142">
    <property type="protein sequence ID" value="KZV53602.1"/>
    <property type="molecule type" value="Genomic_DNA"/>
</dbReference>
<keyword evidence="2" id="KW-0808">Transferase</keyword>
<dbReference type="Proteomes" id="UP000250235">
    <property type="component" value="Unassembled WGS sequence"/>
</dbReference>
<dbReference type="GO" id="GO:0030246">
    <property type="term" value="F:carbohydrate binding"/>
    <property type="evidence" value="ECO:0007669"/>
    <property type="project" value="UniProtKB-KW"/>
</dbReference>
<keyword evidence="3" id="KW-1185">Reference proteome</keyword>
<evidence type="ECO:0000313" key="2">
    <source>
        <dbReference type="EMBL" id="KZV53602.1"/>
    </source>
</evidence>